<feature type="repeat" description="ARM" evidence="2">
    <location>
        <begin position="584"/>
        <end position="626"/>
    </location>
</feature>
<feature type="compositionally biased region" description="Basic and acidic residues" evidence="3">
    <location>
        <begin position="695"/>
        <end position="704"/>
    </location>
</feature>
<evidence type="ECO:0000256" key="3">
    <source>
        <dbReference type="SAM" id="MobiDB-lite"/>
    </source>
</evidence>
<dbReference type="Gene3D" id="1.25.10.10">
    <property type="entry name" value="Leucine-rich Repeat Variant"/>
    <property type="match status" value="3"/>
</dbReference>
<feature type="domain" description="EDR1/CTR1/ARMC3-like peptidase-like" evidence="4">
    <location>
        <begin position="798"/>
        <end position="877"/>
    </location>
</feature>
<dbReference type="PANTHER" id="PTHR46618:SF1">
    <property type="entry name" value="ARMADILLO REPEAT-CONTAINING PROTEIN 3"/>
    <property type="match status" value="1"/>
</dbReference>
<dbReference type="Pfam" id="PF14381">
    <property type="entry name" value="EDR1_CTR1_ARMC3_pept"/>
    <property type="match status" value="1"/>
</dbReference>
<keyword evidence="1" id="KW-0677">Repeat</keyword>
<dbReference type="InterPro" id="IPR011989">
    <property type="entry name" value="ARM-like"/>
</dbReference>
<evidence type="ECO:0000313" key="6">
    <source>
        <dbReference type="Proteomes" id="UP001209878"/>
    </source>
</evidence>
<feature type="repeat" description="ARM" evidence="2">
    <location>
        <begin position="109"/>
        <end position="151"/>
    </location>
</feature>
<dbReference type="Proteomes" id="UP001209878">
    <property type="component" value="Unassembled WGS sequence"/>
</dbReference>
<dbReference type="InterPro" id="IPR000225">
    <property type="entry name" value="Armadillo"/>
</dbReference>
<dbReference type="PROSITE" id="PS50176">
    <property type="entry name" value="ARM_REPEAT"/>
    <property type="match status" value="3"/>
</dbReference>
<sequence>MGKKVKKDDKGPADDVFDLLVVESRNATTVILMLGSPEEDVLTRACDAIYRFVDKTDVRRLLRKREDTIPFVVALLAAEEDVVVHEYATYCLSHLANDFVSKVAIYEQGTLEALIRLLSSPDPDVQKNTIETIALMLQDYQTKEAIRDLNGLLPIMELLKSEYPVIQQLALSALQLATQEAENRVALREMEGVNKLIEFIGRPEFNDLHVYAVTVLSNCLEDFETMETIKENGGLQRLIAFIMDMSPPEEDDKKGKKPVEKGTSRTGKKGKGEDANSSSMSKSRLGRVSTVAASPPNGKDPQARAGGTTATGRQSSVGRQQLQTSMGRRTGQTGARTKTRAGIGQLTMPANDRLMAIPSAAGSLAESMAESPVSDDKRLKGDSSEMIVPTLPEVKEHASRAIARAAKNADNRKLLHEQEVEKMLIFLLGHDDVNVQVAAAHGLGVMALNMASCESIGRWDGLEPLIKMLKNDSGDVREASAMALANLTANNSFNAGEVIRLHGVEPLILMLADTRELAAAYAAVVLTNLTRDENMRSEMIRCGVVIALIEPLRSNNTVLQSKAALAVGGFVCDAAAREILRENNGVEPLVKLLNSGTDDVRRSASWALSIAASDEPTAIEIGRYGGLDLLLEIQLSSTRKNAFTQMAIAKLMDSNLSAKYAITGRLGVCDIITDGFFDAGPLKEGVGNPPGQSHSDAEVVEKTSKSSFSGRTSRTSKDKAKSRVTQKEKEDKMKDDDAGSQAGDSANAAVVTGMPEPYFPPGDLTLFKYLEDVEEKIMPLPTSKDQVVALAHSSLTASPNVINIGKIRAGIHCHRALLFKTLADRIAVSCTLVRGEYNRAWNEVMLQYNEDETSTEGLKFPPRCYLVDLVHHPGRLMLSDSVDAINYQKL</sequence>
<dbReference type="Pfam" id="PF00514">
    <property type="entry name" value="Arm"/>
    <property type="match status" value="2"/>
</dbReference>
<feature type="compositionally biased region" description="Basic and acidic residues" evidence="3">
    <location>
        <begin position="251"/>
        <end position="263"/>
    </location>
</feature>
<dbReference type="PANTHER" id="PTHR46618">
    <property type="entry name" value="ARMADILLO REPEAT-CONTAINING PROTEIN 3"/>
    <property type="match status" value="1"/>
</dbReference>
<dbReference type="EMBL" id="JAODUO010000097">
    <property type="protein sequence ID" value="KAK2189779.1"/>
    <property type="molecule type" value="Genomic_DNA"/>
</dbReference>
<evidence type="ECO:0000256" key="2">
    <source>
        <dbReference type="PROSITE-ProRule" id="PRU00259"/>
    </source>
</evidence>
<dbReference type="InterPro" id="IPR052441">
    <property type="entry name" value="Armadillo-Ser/Thr_Kinase"/>
</dbReference>
<evidence type="ECO:0000256" key="1">
    <source>
        <dbReference type="ARBA" id="ARBA00022737"/>
    </source>
</evidence>
<keyword evidence="6" id="KW-1185">Reference proteome</keyword>
<dbReference type="InterPro" id="IPR016024">
    <property type="entry name" value="ARM-type_fold"/>
</dbReference>
<name>A0AAD9P7W3_RIDPI</name>
<evidence type="ECO:0000313" key="5">
    <source>
        <dbReference type="EMBL" id="KAK2189779.1"/>
    </source>
</evidence>
<evidence type="ECO:0000259" key="4">
    <source>
        <dbReference type="Pfam" id="PF14381"/>
    </source>
</evidence>
<accession>A0AAD9P7W3</accession>
<proteinExistence type="predicted"/>
<feature type="repeat" description="ARM" evidence="2">
    <location>
        <begin position="460"/>
        <end position="492"/>
    </location>
</feature>
<gene>
    <name evidence="5" type="ORF">NP493_97g01035</name>
</gene>
<reference evidence="5" key="1">
    <citation type="journal article" date="2023" name="Mol. Biol. Evol.">
        <title>Third-Generation Sequencing Reveals the Adaptive Role of the Epigenome in Three Deep-Sea Polychaetes.</title>
        <authorList>
            <person name="Perez M."/>
            <person name="Aroh O."/>
            <person name="Sun Y."/>
            <person name="Lan Y."/>
            <person name="Juniper S.K."/>
            <person name="Young C.R."/>
            <person name="Angers B."/>
            <person name="Qian P.Y."/>
        </authorList>
    </citation>
    <scope>NUCLEOTIDE SEQUENCE</scope>
    <source>
        <tissue evidence="5">Vestimentum</tissue>
    </source>
</reference>
<dbReference type="AlphaFoldDB" id="A0AAD9P7W3"/>
<comment type="caution">
    <text evidence="5">The sequence shown here is derived from an EMBL/GenBank/DDBJ whole genome shotgun (WGS) entry which is preliminary data.</text>
</comment>
<dbReference type="SUPFAM" id="SSF48371">
    <property type="entry name" value="ARM repeat"/>
    <property type="match status" value="1"/>
</dbReference>
<feature type="compositionally biased region" description="Polar residues" evidence="3">
    <location>
        <begin position="308"/>
        <end position="336"/>
    </location>
</feature>
<dbReference type="InterPro" id="IPR055164">
    <property type="entry name" value="EDR1/CTR1/ARMC3-like_pept-like"/>
</dbReference>
<protein>
    <recommendedName>
        <fullName evidence="4">EDR1/CTR1/ARMC3-like peptidase-like domain-containing protein</fullName>
    </recommendedName>
</protein>
<organism evidence="5 6">
    <name type="scientific">Ridgeia piscesae</name>
    <name type="common">Tubeworm</name>
    <dbReference type="NCBI Taxonomy" id="27915"/>
    <lineage>
        <taxon>Eukaryota</taxon>
        <taxon>Metazoa</taxon>
        <taxon>Spiralia</taxon>
        <taxon>Lophotrochozoa</taxon>
        <taxon>Annelida</taxon>
        <taxon>Polychaeta</taxon>
        <taxon>Sedentaria</taxon>
        <taxon>Canalipalpata</taxon>
        <taxon>Sabellida</taxon>
        <taxon>Siboglinidae</taxon>
        <taxon>Ridgeia</taxon>
    </lineage>
</organism>
<feature type="compositionally biased region" description="Basic and acidic residues" evidence="3">
    <location>
        <begin position="715"/>
        <end position="737"/>
    </location>
</feature>
<feature type="region of interest" description="Disordered" evidence="3">
    <location>
        <begin position="683"/>
        <end position="745"/>
    </location>
</feature>
<dbReference type="SMART" id="SM00185">
    <property type="entry name" value="ARM"/>
    <property type="match status" value="9"/>
</dbReference>
<feature type="region of interest" description="Disordered" evidence="3">
    <location>
        <begin position="246"/>
        <end position="337"/>
    </location>
</feature>